<reference evidence="2 3" key="1">
    <citation type="submission" date="2016-06" db="EMBL/GenBank/DDBJ databases">
        <authorList>
            <person name="Kjaerup R.B."/>
            <person name="Dalgaard T.S."/>
            <person name="Juul-Madsen H.R."/>
        </authorList>
    </citation>
    <scope>NUCLEOTIDE SEQUENCE [LARGE SCALE GENOMIC DNA]</scope>
    <source>
        <strain evidence="2 3">E2838</strain>
    </source>
</reference>
<dbReference type="NCBIfam" id="TIGR02246">
    <property type="entry name" value="SgcJ/EcaC family oxidoreductase"/>
    <property type="match status" value="1"/>
</dbReference>
<protein>
    <recommendedName>
        <fullName evidence="1">SnoaL-like domain-containing protein</fullName>
    </recommendedName>
</protein>
<dbReference type="SUPFAM" id="SSF54427">
    <property type="entry name" value="NTF2-like"/>
    <property type="match status" value="1"/>
</dbReference>
<proteinExistence type="predicted"/>
<evidence type="ECO:0000313" key="2">
    <source>
        <dbReference type="EMBL" id="OBH89747.1"/>
    </source>
</evidence>
<dbReference type="Pfam" id="PF13577">
    <property type="entry name" value="SnoaL_4"/>
    <property type="match status" value="1"/>
</dbReference>
<dbReference type="EMBL" id="LZJY01000367">
    <property type="protein sequence ID" value="OBH89747.1"/>
    <property type="molecule type" value="Genomic_DNA"/>
</dbReference>
<dbReference type="Proteomes" id="UP000092207">
    <property type="component" value="Unassembled WGS sequence"/>
</dbReference>
<evidence type="ECO:0000259" key="1">
    <source>
        <dbReference type="Pfam" id="PF13577"/>
    </source>
</evidence>
<dbReference type="AlphaFoldDB" id="A0A1A2UND5"/>
<dbReference type="Gene3D" id="3.10.450.50">
    <property type="match status" value="1"/>
</dbReference>
<evidence type="ECO:0000313" key="3">
    <source>
        <dbReference type="Proteomes" id="UP000092207"/>
    </source>
</evidence>
<dbReference type="InterPro" id="IPR032710">
    <property type="entry name" value="NTF2-like_dom_sf"/>
</dbReference>
<comment type="caution">
    <text evidence="2">The sequence shown here is derived from an EMBL/GenBank/DDBJ whole genome shotgun (WGS) entry which is preliminary data.</text>
</comment>
<organism evidence="2 3">
    <name type="scientific">Mycobacterium scrofulaceum</name>
    <dbReference type="NCBI Taxonomy" id="1783"/>
    <lineage>
        <taxon>Bacteria</taxon>
        <taxon>Bacillati</taxon>
        <taxon>Actinomycetota</taxon>
        <taxon>Actinomycetes</taxon>
        <taxon>Mycobacteriales</taxon>
        <taxon>Mycobacteriaceae</taxon>
        <taxon>Mycobacterium</taxon>
    </lineage>
</organism>
<dbReference type="InterPro" id="IPR011944">
    <property type="entry name" value="Steroid_delta5-4_isomerase"/>
</dbReference>
<name>A0A1A2UND5_MYCSC</name>
<gene>
    <name evidence="2" type="ORF">A5679_24910</name>
</gene>
<accession>A0A1A2UND5</accession>
<dbReference type="CDD" id="cd00531">
    <property type="entry name" value="NTF2_like"/>
    <property type="match status" value="1"/>
</dbReference>
<dbReference type="InterPro" id="IPR037401">
    <property type="entry name" value="SnoaL-like"/>
</dbReference>
<feature type="domain" description="SnoaL-like" evidence="1">
    <location>
        <begin position="3"/>
        <end position="114"/>
    </location>
</feature>
<dbReference type="RefSeq" id="WP_067309707.1">
    <property type="nucleotide sequence ID" value="NZ_LZJY01000367.1"/>
</dbReference>
<sequence length="132" mass="14539">MADDPEAIRELLAGYALALDAGDIDECLGLFTPDAEFLVYGRVFAGHDGIGKMFREAPHGLHLTGVSRIAVHGDSATARSQVLFVRAGDLHLRPALYDDELVRTDGQWRFRRRRCQFVTGRGLSDTPEVTPS</sequence>